<sequence>MSAKFLVGEEAAYGNIGGEAKLGSMNEIDVGLGIGLGIQFGVEKG</sequence>
<reference evidence="1 2" key="1">
    <citation type="submission" date="2024-01" db="EMBL/GenBank/DDBJ databases">
        <title>Seven novel Bacillus-like species.</title>
        <authorList>
            <person name="Liu G."/>
        </authorList>
    </citation>
    <scope>NUCLEOTIDE SEQUENCE [LARGE SCALE GENOMIC DNA]</scope>
    <source>
        <strain evidence="1 2">FJAT-51639</strain>
    </source>
</reference>
<keyword evidence="2" id="KW-1185">Reference proteome</keyword>
<gene>
    <name evidence="1" type="ORF">WAZ07_22830</name>
</gene>
<evidence type="ECO:0000313" key="1">
    <source>
        <dbReference type="EMBL" id="MEI4803999.1"/>
    </source>
</evidence>
<dbReference type="Proteomes" id="UP001372526">
    <property type="component" value="Unassembled WGS sequence"/>
</dbReference>
<evidence type="ECO:0000313" key="2">
    <source>
        <dbReference type="Proteomes" id="UP001372526"/>
    </source>
</evidence>
<dbReference type="EMBL" id="JBAWSX010000020">
    <property type="protein sequence ID" value="MEI4803999.1"/>
    <property type="molecule type" value="Genomic_DNA"/>
</dbReference>
<comment type="caution">
    <text evidence="1">The sequence shown here is derived from an EMBL/GenBank/DDBJ whole genome shotgun (WGS) entry which is preliminary data.</text>
</comment>
<dbReference type="RefSeq" id="WP_336474279.1">
    <property type="nucleotide sequence ID" value="NZ_JBAWSX010000020.1"/>
</dbReference>
<protein>
    <submittedName>
        <fullName evidence="1">Uncharacterized protein</fullName>
    </submittedName>
</protein>
<accession>A0ABU8FMR7</accession>
<name>A0ABU8FMR7_9BACI</name>
<organism evidence="1 2">
    <name type="scientific">Bacillus bruguierae</name>
    <dbReference type="NCBI Taxonomy" id="3127667"/>
    <lineage>
        <taxon>Bacteria</taxon>
        <taxon>Bacillati</taxon>
        <taxon>Bacillota</taxon>
        <taxon>Bacilli</taxon>
        <taxon>Bacillales</taxon>
        <taxon>Bacillaceae</taxon>
        <taxon>Bacillus</taxon>
    </lineage>
</organism>
<proteinExistence type="predicted"/>